<gene>
    <name evidence="2" type="ORF">DI526_10310</name>
</gene>
<sequence length="72" mass="7748">MGRLPGRQWRAGHGDREGDAEAGVKILLPLREKVSLEATDEGSRRPFPSAPSPDPLRGPPSPAWGEGNTHQP</sequence>
<organism evidence="2 3">
    <name type="scientific">Caulobacter segnis</name>
    <dbReference type="NCBI Taxonomy" id="88688"/>
    <lineage>
        <taxon>Bacteria</taxon>
        <taxon>Pseudomonadati</taxon>
        <taxon>Pseudomonadota</taxon>
        <taxon>Alphaproteobacteria</taxon>
        <taxon>Caulobacterales</taxon>
        <taxon>Caulobacteraceae</taxon>
        <taxon>Caulobacter</taxon>
    </lineage>
</organism>
<proteinExistence type="predicted"/>
<accession>A0A2W5V503</accession>
<evidence type="ECO:0000256" key="1">
    <source>
        <dbReference type="SAM" id="MobiDB-lite"/>
    </source>
</evidence>
<evidence type="ECO:0000313" key="2">
    <source>
        <dbReference type="EMBL" id="PZR34392.1"/>
    </source>
</evidence>
<dbReference type="Proteomes" id="UP000249393">
    <property type="component" value="Unassembled WGS sequence"/>
</dbReference>
<dbReference type="AlphaFoldDB" id="A0A2W5V503"/>
<name>A0A2W5V503_9CAUL</name>
<feature type="region of interest" description="Disordered" evidence="1">
    <location>
        <begin position="35"/>
        <end position="72"/>
    </location>
</feature>
<feature type="region of interest" description="Disordered" evidence="1">
    <location>
        <begin position="1"/>
        <end position="23"/>
    </location>
</feature>
<dbReference type="EMBL" id="QFQZ01000027">
    <property type="protein sequence ID" value="PZR34392.1"/>
    <property type="molecule type" value="Genomic_DNA"/>
</dbReference>
<comment type="caution">
    <text evidence="2">The sequence shown here is derived from an EMBL/GenBank/DDBJ whole genome shotgun (WGS) entry which is preliminary data.</text>
</comment>
<reference evidence="2 3" key="1">
    <citation type="submission" date="2017-08" db="EMBL/GenBank/DDBJ databases">
        <title>Infants hospitalized years apart are colonized by the same room-sourced microbial strains.</title>
        <authorList>
            <person name="Brooks B."/>
            <person name="Olm M.R."/>
            <person name="Firek B.A."/>
            <person name="Baker R."/>
            <person name="Thomas B.C."/>
            <person name="Morowitz M.J."/>
            <person name="Banfield J.F."/>
        </authorList>
    </citation>
    <scope>NUCLEOTIDE SEQUENCE [LARGE SCALE GENOMIC DNA]</scope>
    <source>
        <strain evidence="2">S2_003_000_R2_4</strain>
    </source>
</reference>
<feature type="compositionally biased region" description="Pro residues" evidence="1">
    <location>
        <begin position="48"/>
        <end position="62"/>
    </location>
</feature>
<protein>
    <submittedName>
        <fullName evidence="2">Uncharacterized protein</fullName>
    </submittedName>
</protein>
<evidence type="ECO:0000313" key="3">
    <source>
        <dbReference type="Proteomes" id="UP000249393"/>
    </source>
</evidence>